<protein>
    <submittedName>
        <fullName evidence="4">NADPH-dependent 2,4-dienoyl-CoA reductase/sulfur reductase-like enzyme</fullName>
    </submittedName>
</protein>
<dbReference type="Pfam" id="PF17806">
    <property type="entry name" value="SO_alpha_A3"/>
    <property type="match status" value="1"/>
</dbReference>
<dbReference type="RefSeq" id="WP_132579482.1">
    <property type="nucleotide sequence ID" value="NZ_SMAJ01000001.1"/>
</dbReference>
<evidence type="ECO:0000259" key="3">
    <source>
        <dbReference type="Pfam" id="PF17806"/>
    </source>
</evidence>
<dbReference type="SUPFAM" id="SSF51905">
    <property type="entry name" value="FAD/NAD(P)-binding domain"/>
    <property type="match status" value="1"/>
</dbReference>
<comment type="caution">
    <text evidence="4">The sequence shown here is derived from an EMBL/GenBank/DDBJ whole genome shotgun (WGS) entry which is preliminary data.</text>
</comment>
<dbReference type="PRINTS" id="PR00368">
    <property type="entry name" value="FADPNR"/>
</dbReference>
<dbReference type="PRINTS" id="PR00469">
    <property type="entry name" value="PNDRDTASEII"/>
</dbReference>
<dbReference type="Pfam" id="PF07992">
    <property type="entry name" value="Pyr_redox_2"/>
    <property type="match status" value="1"/>
</dbReference>
<keyword evidence="1" id="KW-0560">Oxidoreductase</keyword>
<dbReference type="GO" id="GO:0016491">
    <property type="term" value="F:oxidoreductase activity"/>
    <property type="evidence" value="ECO:0007669"/>
    <property type="project" value="UniProtKB-KW"/>
</dbReference>
<dbReference type="PIRSF" id="PIRSF037495">
    <property type="entry name" value="Opine_OX_OoxA/HcnB"/>
    <property type="match status" value="1"/>
</dbReference>
<organism evidence="4 5">
    <name type="scientific">Paralcaligenes ureilyticus</name>
    <dbReference type="NCBI Taxonomy" id="627131"/>
    <lineage>
        <taxon>Bacteria</taxon>
        <taxon>Pseudomonadati</taxon>
        <taxon>Pseudomonadota</taxon>
        <taxon>Betaproteobacteria</taxon>
        <taxon>Burkholderiales</taxon>
        <taxon>Alcaligenaceae</taxon>
        <taxon>Paralcaligenes</taxon>
    </lineage>
</organism>
<dbReference type="InterPro" id="IPR041117">
    <property type="entry name" value="SoxA_A3"/>
</dbReference>
<dbReference type="EMBL" id="SMAJ01000001">
    <property type="protein sequence ID" value="TCT11082.1"/>
    <property type="molecule type" value="Genomic_DNA"/>
</dbReference>
<dbReference type="CDD" id="cd19946">
    <property type="entry name" value="GlpA-like_Fer2_BFD-like"/>
    <property type="match status" value="1"/>
</dbReference>
<gene>
    <name evidence="4" type="ORF">EDC26_101310</name>
</gene>
<dbReference type="InterPro" id="IPR051691">
    <property type="entry name" value="Metab_Enz_Cyan_OpOx_G3PDH"/>
</dbReference>
<dbReference type="Gene3D" id="3.50.50.60">
    <property type="entry name" value="FAD/NAD(P)-binding domain"/>
    <property type="match status" value="2"/>
</dbReference>
<sequence>MNEKIDLLIVGAGPAGMQAAIQARSHGLSVLVADDQPAPGGQIWRAVERVADQATGAILGEDYRAGAAVARNFRGCGADYRPLTQVWQIEQGWHVYMTQGEKATVVQADNILLATGAQERPAPFPGWTLPGVMTVGAAQILLKTSNQVPADPVWIAGSGPLVLLYIKQLLQAGGKVAGWLDTSPKDSTRRGMPYFLSAMRNWRDLRKGYRWLQAIQRAGVPVHRGVAQFRAEGDDRVSEIVFSAGNGPEQRVPAKLLLVHEGVVPSIHMSSAIECRHAWVDSQRCFAPHVDAWGATNQPGIYVAGDGAGIAGARAAGLRGQLAGLAIAVRAGKVTTANADALAGPLRKQLVRELALRPMLDAMYPPRANTASPSDDTIVCRCEELTAGDIRAAAKLGQPGPNQIKSFTRAGMGPCQGRQCGYTIAHILAEAQQRPVSEVGFYRIRPPLKPLTLGELASLTDEAASR</sequence>
<dbReference type="PANTHER" id="PTHR42949:SF3">
    <property type="entry name" value="ANAEROBIC GLYCEROL-3-PHOSPHATE DEHYDROGENASE SUBUNIT B"/>
    <property type="match status" value="1"/>
</dbReference>
<keyword evidence="5" id="KW-1185">Reference proteome</keyword>
<name>A0A4R3MD75_9BURK</name>
<dbReference type="InterPro" id="IPR023753">
    <property type="entry name" value="FAD/NAD-binding_dom"/>
</dbReference>
<dbReference type="OrthoDB" id="9801699at2"/>
<reference evidence="4 5" key="1">
    <citation type="submission" date="2019-03" db="EMBL/GenBank/DDBJ databases">
        <title>Genomic Encyclopedia of Type Strains, Phase IV (KMG-IV): sequencing the most valuable type-strain genomes for metagenomic binning, comparative biology and taxonomic classification.</title>
        <authorList>
            <person name="Goeker M."/>
        </authorList>
    </citation>
    <scope>NUCLEOTIDE SEQUENCE [LARGE SCALE GENOMIC DNA]</scope>
    <source>
        <strain evidence="4 5">DSM 24591</strain>
    </source>
</reference>
<evidence type="ECO:0000313" key="4">
    <source>
        <dbReference type="EMBL" id="TCT11082.1"/>
    </source>
</evidence>
<feature type="domain" description="FAD/NAD(P)-binding" evidence="2">
    <location>
        <begin position="6"/>
        <end position="315"/>
    </location>
</feature>
<dbReference type="PANTHER" id="PTHR42949">
    <property type="entry name" value="ANAEROBIC GLYCEROL-3-PHOSPHATE DEHYDROGENASE SUBUNIT B"/>
    <property type="match status" value="1"/>
</dbReference>
<proteinExistence type="predicted"/>
<dbReference type="Gene3D" id="1.10.10.1100">
    <property type="entry name" value="BFD-like [2Fe-2S]-binding domain"/>
    <property type="match status" value="1"/>
</dbReference>
<accession>A0A4R3MD75</accession>
<dbReference type="InterPro" id="IPR041854">
    <property type="entry name" value="BFD-like_2Fe2S-bd_dom_sf"/>
</dbReference>
<evidence type="ECO:0000256" key="1">
    <source>
        <dbReference type="ARBA" id="ARBA00023002"/>
    </source>
</evidence>
<dbReference type="InterPro" id="IPR017224">
    <property type="entry name" value="Opine_Oxase_asu/HCN_bsu"/>
</dbReference>
<evidence type="ECO:0000313" key="5">
    <source>
        <dbReference type="Proteomes" id="UP000295525"/>
    </source>
</evidence>
<evidence type="ECO:0000259" key="2">
    <source>
        <dbReference type="Pfam" id="PF07992"/>
    </source>
</evidence>
<dbReference type="InterPro" id="IPR036188">
    <property type="entry name" value="FAD/NAD-bd_sf"/>
</dbReference>
<dbReference type="Proteomes" id="UP000295525">
    <property type="component" value="Unassembled WGS sequence"/>
</dbReference>
<feature type="domain" description="SoxA A3" evidence="3">
    <location>
        <begin position="379"/>
        <end position="457"/>
    </location>
</feature>
<dbReference type="AlphaFoldDB" id="A0A4R3MD75"/>